<gene>
    <name evidence="4" type="ORF">V6N11_033881</name>
</gene>
<evidence type="ECO:0000256" key="1">
    <source>
        <dbReference type="SAM" id="Coils"/>
    </source>
</evidence>
<proteinExistence type="predicted"/>
<comment type="caution">
    <text evidence="4">The sequence shown here is derived from an EMBL/GenBank/DDBJ whole genome shotgun (WGS) entry which is preliminary data.</text>
</comment>
<dbReference type="PANTHER" id="PTHR48200">
    <property type="entry name" value="PROTEIN, PUTATIVE-RELATED"/>
    <property type="match status" value="1"/>
</dbReference>
<dbReference type="Proteomes" id="UP001396334">
    <property type="component" value="Unassembled WGS sequence"/>
</dbReference>
<accession>A0ABR2S0S0</accession>
<sequence>MDGRLLQQEETNRKVQHWSESNRKVGGDSLTAGHVSRYTESTYVTFRQNNLEELKEIWEGFGHEDLMPTMEEYTELLRVPNIKGDRIYVKLEKGTNFTTCLKDLVGRSVQWATGRIKKKGDSHGFPWSSIAEITRTYPDSYKKAHLLAVAIYKLVIFPRILGYIDVAIFDLFDQLEHGINPAPAILSETFISLNACRELEGGRFRGCAPLLMVWIKSHFWKTPKIVLPGINSMYFSPLKEFLAKQWDEVDPKKWVKAFRNLQEQDLVWRAPWLSIRSFLYRCYDYHWLMLLGLWGGIGCAPLLVSRQFGSRQFMPFTQGLSDSEFAFELEFKKKVKKIYQAWKHCYKGQNVPMEDHLRVVPSEADVLRTELARAQDKIEKMGLQQARDLFLAKVEVDKFAGEAEQAMKKYSKLKIEYDIQNNDYKKLEASVKHMELRKTPVDSRREIQQAEDKQRNWAEREIEKEKKRNHGLVQDEKKKGKEVIEQYQHALEAEKDNTAAWKLKSHDSKIRLIESQSAYNALEIQLNQSRAQYTQLEARVREQEAMIHEYQTRDEYIELQASRDKIEMLEKEVKDLWALVQTSHRFQEQDKINEKIMNLAQDVAQHMTALAREARILRPHVVSKEMKSSLELMFDQIEDLGIRVKPYLPRD</sequence>
<reference evidence="4 5" key="1">
    <citation type="journal article" date="2024" name="G3 (Bethesda)">
        <title>Genome assembly of Hibiscus sabdariffa L. provides insights into metabolisms of medicinal natural products.</title>
        <authorList>
            <person name="Kim T."/>
        </authorList>
    </citation>
    <scope>NUCLEOTIDE SEQUENCE [LARGE SCALE GENOMIC DNA]</scope>
    <source>
        <strain evidence="4">TK-2024</strain>
        <tissue evidence="4">Old leaves</tissue>
    </source>
</reference>
<evidence type="ECO:0000259" key="3">
    <source>
        <dbReference type="Pfam" id="PF24924"/>
    </source>
</evidence>
<dbReference type="PANTHER" id="PTHR48200:SF1">
    <property type="entry name" value="AMINOTRANSFERASE-LIKE PLANT MOBILE DOMAIN-CONTAINING PROTEIN"/>
    <property type="match status" value="1"/>
</dbReference>
<feature type="domain" description="DUF7745" evidence="3">
    <location>
        <begin position="65"/>
        <end position="349"/>
    </location>
</feature>
<evidence type="ECO:0000313" key="5">
    <source>
        <dbReference type="Proteomes" id="UP001396334"/>
    </source>
</evidence>
<name>A0ABR2S0S0_9ROSI</name>
<organism evidence="4 5">
    <name type="scientific">Hibiscus sabdariffa</name>
    <name type="common">roselle</name>
    <dbReference type="NCBI Taxonomy" id="183260"/>
    <lineage>
        <taxon>Eukaryota</taxon>
        <taxon>Viridiplantae</taxon>
        <taxon>Streptophyta</taxon>
        <taxon>Embryophyta</taxon>
        <taxon>Tracheophyta</taxon>
        <taxon>Spermatophyta</taxon>
        <taxon>Magnoliopsida</taxon>
        <taxon>eudicotyledons</taxon>
        <taxon>Gunneridae</taxon>
        <taxon>Pentapetalae</taxon>
        <taxon>rosids</taxon>
        <taxon>malvids</taxon>
        <taxon>Malvales</taxon>
        <taxon>Malvaceae</taxon>
        <taxon>Malvoideae</taxon>
        <taxon>Hibiscus</taxon>
    </lineage>
</organism>
<feature type="region of interest" description="Disordered" evidence="2">
    <location>
        <begin position="1"/>
        <end position="26"/>
    </location>
</feature>
<protein>
    <recommendedName>
        <fullName evidence="3">DUF7745 domain-containing protein</fullName>
    </recommendedName>
</protein>
<dbReference type="InterPro" id="IPR056647">
    <property type="entry name" value="DUF7745"/>
</dbReference>
<dbReference type="EMBL" id="JBBPBN010000018">
    <property type="protein sequence ID" value="KAK9018835.1"/>
    <property type="molecule type" value="Genomic_DNA"/>
</dbReference>
<feature type="coiled-coil region" evidence="1">
    <location>
        <begin position="519"/>
        <end position="553"/>
    </location>
</feature>
<keyword evidence="5" id="KW-1185">Reference proteome</keyword>
<evidence type="ECO:0000313" key="4">
    <source>
        <dbReference type="EMBL" id="KAK9018835.1"/>
    </source>
</evidence>
<keyword evidence="1" id="KW-0175">Coiled coil</keyword>
<dbReference type="Pfam" id="PF24924">
    <property type="entry name" value="DUF7745"/>
    <property type="match status" value="1"/>
</dbReference>
<evidence type="ECO:0000256" key="2">
    <source>
        <dbReference type="SAM" id="MobiDB-lite"/>
    </source>
</evidence>
<feature type="coiled-coil region" evidence="1">
    <location>
        <begin position="364"/>
        <end position="437"/>
    </location>
</feature>